<dbReference type="GO" id="GO:0009007">
    <property type="term" value="F:site-specific DNA-methyltransferase (adenine-specific) activity"/>
    <property type="evidence" value="ECO:0007669"/>
    <property type="project" value="InterPro"/>
</dbReference>
<dbReference type="AlphaFoldDB" id="A0A846YNT8"/>
<dbReference type="Proteomes" id="UP000570678">
    <property type="component" value="Unassembled WGS sequence"/>
</dbReference>
<evidence type="ECO:0000313" key="2">
    <source>
        <dbReference type="Proteomes" id="UP000570678"/>
    </source>
</evidence>
<dbReference type="Pfam" id="PF05869">
    <property type="entry name" value="Dam"/>
    <property type="match status" value="1"/>
</dbReference>
<dbReference type="GO" id="GO:0032259">
    <property type="term" value="P:methylation"/>
    <property type="evidence" value="ECO:0007669"/>
    <property type="project" value="UniProtKB-KW"/>
</dbReference>
<dbReference type="RefSeq" id="WP_157117155.1">
    <property type="nucleotide sequence ID" value="NZ_JAAXOT010000028.1"/>
</dbReference>
<dbReference type="EMBL" id="JAAXOT010000028">
    <property type="protein sequence ID" value="NKY60787.1"/>
    <property type="molecule type" value="Genomic_DNA"/>
</dbReference>
<keyword evidence="1" id="KW-0489">Methyltransferase</keyword>
<accession>A0A846YNT8</accession>
<dbReference type="GO" id="GO:0003677">
    <property type="term" value="F:DNA binding"/>
    <property type="evidence" value="ECO:0007669"/>
    <property type="project" value="InterPro"/>
</dbReference>
<proteinExistence type="predicted"/>
<protein>
    <submittedName>
        <fullName evidence="1">Adenine methyltransferase</fullName>
    </submittedName>
</protein>
<comment type="caution">
    <text evidence="1">The sequence shown here is derived from an EMBL/GenBank/DDBJ whole genome shotgun (WGS) entry which is preliminary data.</text>
</comment>
<evidence type="ECO:0000313" key="1">
    <source>
        <dbReference type="EMBL" id="NKY60787.1"/>
    </source>
</evidence>
<keyword evidence="2" id="KW-1185">Reference proteome</keyword>
<keyword evidence="1" id="KW-0808">Transferase</keyword>
<sequence>MTTGRAIGGHHSARSGSNVWLTPPGIIGALGVFDLDPCAADPRPWDTARRHIAPPEDGLSAEWVGRVFLNPPYTGLPVWLGKLADHGQGTALVFARTETRWFVDLVWRRATAVLFLHGRLHFHLPDGARAQGNAGAPSVLVAYGERDAELLAGCGLDGTFLRVCGKGSEGAA</sequence>
<name>A0A846YNT8_9NOCA</name>
<reference evidence="1 2" key="1">
    <citation type="submission" date="2020-04" db="EMBL/GenBank/DDBJ databases">
        <title>MicrobeNet Type strains.</title>
        <authorList>
            <person name="Nicholson A.C."/>
        </authorList>
    </citation>
    <scope>NUCLEOTIDE SEQUENCE [LARGE SCALE GENOMIC DNA]</scope>
    <source>
        <strain evidence="1 2">JCM 3332</strain>
    </source>
</reference>
<gene>
    <name evidence="1" type="ORF">HGA15_32555</name>
</gene>
<dbReference type="GO" id="GO:0009307">
    <property type="term" value="P:DNA restriction-modification system"/>
    <property type="evidence" value="ECO:0007669"/>
    <property type="project" value="InterPro"/>
</dbReference>
<organism evidence="1 2">
    <name type="scientific">Nocardia flavorosea</name>
    <dbReference type="NCBI Taxonomy" id="53429"/>
    <lineage>
        <taxon>Bacteria</taxon>
        <taxon>Bacillati</taxon>
        <taxon>Actinomycetota</taxon>
        <taxon>Actinomycetes</taxon>
        <taxon>Mycobacteriales</taxon>
        <taxon>Nocardiaceae</taxon>
        <taxon>Nocardia</taxon>
    </lineage>
</organism>
<dbReference type="InterPro" id="IPR008593">
    <property type="entry name" value="Dam_MeTrfase"/>
</dbReference>